<feature type="domain" description="Rhodopsin" evidence="7">
    <location>
        <begin position="3"/>
        <end position="203"/>
    </location>
</feature>
<comment type="caution">
    <text evidence="8">The sequence shown here is derived from an EMBL/GenBank/DDBJ whole genome shotgun (WGS) entry which is preliminary data.</text>
</comment>
<keyword evidence="3 6" id="KW-1133">Transmembrane helix</keyword>
<keyword evidence="9" id="KW-1185">Reference proteome</keyword>
<dbReference type="InterPro" id="IPR052337">
    <property type="entry name" value="SAT4-like"/>
</dbReference>
<evidence type="ECO:0000259" key="7">
    <source>
        <dbReference type="Pfam" id="PF20684"/>
    </source>
</evidence>
<dbReference type="PANTHER" id="PTHR33048:SF19">
    <property type="entry name" value="MEMBRANE PROTEIN PTH11-LIKE, PUTATIVE (AFU_ORTHOLOGUE AFUA_1G14080)-RELATED"/>
    <property type="match status" value="1"/>
</dbReference>
<evidence type="ECO:0000256" key="5">
    <source>
        <dbReference type="ARBA" id="ARBA00038359"/>
    </source>
</evidence>
<evidence type="ECO:0000256" key="3">
    <source>
        <dbReference type="ARBA" id="ARBA00022989"/>
    </source>
</evidence>
<evidence type="ECO:0000256" key="1">
    <source>
        <dbReference type="ARBA" id="ARBA00004141"/>
    </source>
</evidence>
<dbReference type="STRING" id="52586.A0A0B1PAV4"/>
<feature type="transmembrane region" description="Helical" evidence="6">
    <location>
        <begin position="61"/>
        <end position="80"/>
    </location>
</feature>
<reference evidence="8 9" key="1">
    <citation type="journal article" date="2014" name="BMC Genomics">
        <title>Adaptive genomic structural variation in the grape powdery mildew pathogen, Erysiphe necator.</title>
        <authorList>
            <person name="Jones L."/>
            <person name="Riaz S."/>
            <person name="Morales-Cruz A."/>
            <person name="Amrine K.C."/>
            <person name="McGuire B."/>
            <person name="Gubler W.D."/>
            <person name="Walker M.A."/>
            <person name="Cantu D."/>
        </authorList>
    </citation>
    <scope>NUCLEOTIDE SEQUENCE [LARGE SCALE GENOMIC DNA]</scope>
    <source>
        <strain evidence="9">c</strain>
    </source>
</reference>
<evidence type="ECO:0000313" key="8">
    <source>
        <dbReference type="EMBL" id="KHJ35373.1"/>
    </source>
</evidence>
<feature type="transmembrane region" description="Helical" evidence="6">
    <location>
        <begin position="181"/>
        <end position="204"/>
    </location>
</feature>
<dbReference type="InterPro" id="IPR049326">
    <property type="entry name" value="Rhodopsin_dom_fungi"/>
</dbReference>
<accession>A0A0B1PAV4</accession>
<keyword evidence="4 6" id="KW-0472">Membrane</keyword>
<comment type="similarity">
    <text evidence="5">Belongs to the SAT4 family.</text>
</comment>
<keyword evidence="2 6" id="KW-0812">Transmembrane</keyword>
<dbReference type="Proteomes" id="UP000030854">
    <property type="component" value="Unassembled WGS sequence"/>
</dbReference>
<sequence length="434" mass="49528">MGRYMRTKKLFLDDKIMILAIIPLIARMCCETTVVTHGTNNVDTKSLTWSQIRSREWGSKIVLVSRILYIFFLWTTKYSISIFLRTLTSSIWTPLHQTYLVYIHIFLFLTLITTIVTVLAPCRPFNHFWQVVPDPGTQCRQNYVYVFTTGSLNILTNIVLVVFPIPMVLMSGLLLKQKINILLRLSLPLFPITSTVYAIPALCGRDPFATSQIRRTLLVSIDILLTAFSANAVVLFSLLQDKGYKKSKFKHMQERYNTNRLANTQRSHQTGSMEIATVELCDVGNLLHEADLGNIIDVHKIRGVNQLTSKACHHNTRLGEKKKNEPIDISAISISQEHGARREKIRDMRLGMDSYQCQPEFINEANDQIIEISGQESRYWKGVSNKGSYPNRFSDVENEVLHPSPVYCGGIRLDHVKEIHLEDLVARGWGNDLS</sequence>
<dbReference type="AlphaFoldDB" id="A0A0B1PAV4"/>
<dbReference type="HOGENOM" id="CLU_556647_0_0_1"/>
<evidence type="ECO:0000256" key="6">
    <source>
        <dbReference type="SAM" id="Phobius"/>
    </source>
</evidence>
<comment type="subcellular location">
    <subcellularLocation>
        <location evidence="1">Membrane</location>
        <topology evidence="1">Multi-pass membrane protein</topology>
    </subcellularLocation>
</comment>
<evidence type="ECO:0000313" key="9">
    <source>
        <dbReference type="Proteomes" id="UP000030854"/>
    </source>
</evidence>
<gene>
    <name evidence="8" type="ORF">EV44_g5792</name>
</gene>
<dbReference type="PANTHER" id="PTHR33048">
    <property type="entry name" value="PTH11-LIKE INTEGRAL MEMBRANE PROTEIN (AFU_ORTHOLOGUE AFUA_5G11245)"/>
    <property type="match status" value="1"/>
</dbReference>
<dbReference type="GO" id="GO:0016020">
    <property type="term" value="C:membrane"/>
    <property type="evidence" value="ECO:0007669"/>
    <property type="project" value="UniProtKB-SubCell"/>
</dbReference>
<evidence type="ECO:0000256" key="2">
    <source>
        <dbReference type="ARBA" id="ARBA00022692"/>
    </source>
</evidence>
<evidence type="ECO:0000256" key="4">
    <source>
        <dbReference type="ARBA" id="ARBA00023136"/>
    </source>
</evidence>
<proteinExistence type="inferred from homology"/>
<dbReference type="Pfam" id="PF20684">
    <property type="entry name" value="Fung_rhodopsin"/>
    <property type="match status" value="1"/>
</dbReference>
<dbReference type="EMBL" id="JNVN01000421">
    <property type="protein sequence ID" value="KHJ35373.1"/>
    <property type="molecule type" value="Genomic_DNA"/>
</dbReference>
<name>A0A0B1PAV4_UNCNE</name>
<feature type="transmembrane region" description="Helical" evidence="6">
    <location>
        <begin position="143"/>
        <end position="169"/>
    </location>
</feature>
<feature type="transmembrane region" description="Helical" evidence="6">
    <location>
        <begin position="216"/>
        <end position="239"/>
    </location>
</feature>
<organism evidence="8 9">
    <name type="scientific">Uncinula necator</name>
    <name type="common">Grape powdery mildew</name>
    <dbReference type="NCBI Taxonomy" id="52586"/>
    <lineage>
        <taxon>Eukaryota</taxon>
        <taxon>Fungi</taxon>
        <taxon>Dikarya</taxon>
        <taxon>Ascomycota</taxon>
        <taxon>Pezizomycotina</taxon>
        <taxon>Leotiomycetes</taxon>
        <taxon>Erysiphales</taxon>
        <taxon>Erysiphaceae</taxon>
        <taxon>Erysiphe</taxon>
    </lineage>
</organism>
<feature type="transmembrane region" description="Helical" evidence="6">
    <location>
        <begin position="100"/>
        <end position="122"/>
    </location>
</feature>
<protein>
    <submittedName>
        <fullName evidence="8">Putative integral membrane</fullName>
    </submittedName>
</protein>